<keyword evidence="1" id="KW-0745">Spermidine biosynthesis</keyword>
<organism evidence="2 3">
    <name type="scientific">Candidatus Thiodiazotropha taylori</name>
    <dbReference type="NCBI Taxonomy" id="2792791"/>
    <lineage>
        <taxon>Bacteria</taxon>
        <taxon>Pseudomonadati</taxon>
        <taxon>Pseudomonadota</taxon>
        <taxon>Gammaproteobacteria</taxon>
        <taxon>Chromatiales</taxon>
        <taxon>Sedimenticolaceae</taxon>
        <taxon>Candidatus Thiodiazotropha</taxon>
    </lineage>
</organism>
<gene>
    <name evidence="2" type="ORF">JAZ07_04825</name>
</gene>
<dbReference type="SUPFAM" id="SSF53335">
    <property type="entry name" value="S-adenosyl-L-methionine-dependent methyltransferases"/>
    <property type="match status" value="1"/>
</dbReference>
<evidence type="ECO:0000256" key="1">
    <source>
        <dbReference type="ARBA" id="ARBA00023066"/>
    </source>
</evidence>
<dbReference type="PANTHER" id="PTHR11558:SF11">
    <property type="entry name" value="SPERMIDINE SYNTHASE"/>
    <property type="match status" value="1"/>
</dbReference>
<proteinExistence type="predicted"/>
<name>A0A9E4N3E0_9GAMM</name>
<sequence>MTDIISPMPSNTPPFIDLAWFKMAQPQATRINCSVQHSCEVFEYDSLRWICTADGAVQSMLFTEDHSYPVLHYIKALLCSLVFVDKPGKMLNLGLGSGAIERYVESHHPEIAMTSIEPEVEMITLSKECFYLDSRYPVRNQSAESFLHDNQQQFDLIICDIHCPPEQPNPIETMTFLQNLTNALLPQGVVAINFLAESESHIIDMLVRLRQIFEQVTLIDVLRQQNIVFYCSNNPFPEPSELNLKAALPVYGNIQAETIISQLIWLPE</sequence>
<accession>A0A9E4N3E0</accession>
<evidence type="ECO:0000313" key="2">
    <source>
        <dbReference type="EMBL" id="MCG7945652.1"/>
    </source>
</evidence>
<dbReference type="InterPro" id="IPR001045">
    <property type="entry name" value="Spermi_synthase"/>
</dbReference>
<dbReference type="GO" id="GO:0008295">
    <property type="term" value="P:spermidine biosynthetic process"/>
    <property type="evidence" value="ECO:0007669"/>
    <property type="project" value="UniProtKB-KW"/>
</dbReference>
<evidence type="ECO:0000313" key="3">
    <source>
        <dbReference type="Proteomes" id="UP000886667"/>
    </source>
</evidence>
<dbReference type="Proteomes" id="UP000886667">
    <property type="component" value="Unassembled WGS sequence"/>
</dbReference>
<dbReference type="Gene3D" id="3.40.50.150">
    <property type="entry name" value="Vaccinia Virus protein VP39"/>
    <property type="match status" value="1"/>
</dbReference>
<dbReference type="AlphaFoldDB" id="A0A9E4N3E0"/>
<protein>
    <recommendedName>
        <fullName evidence="4">Spermidine synthase</fullName>
    </recommendedName>
</protein>
<dbReference type="PANTHER" id="PTHR11558">
    <property type="entry name" value="SPERMIDINE/SPERMINE SYNTHASE"/>
    <property type="match status" value="1"/>
</dbReference>
<dbReference type="Pfam" id="PF01564">
    <property type="entry name" value="Spermine_synth"/>
    <property type="match status" value="1"/>
</dbReference>
<dbReference type="GO" id="GO:0004766">
    <property type="term" value="F:spermidine synthase activity"/>
    <property type="evidence" value="ECO:0007669"/>
    <property type="project" value="TreeGrafter"/>
</dbReference>
<reference evidence="2" key="1">
    <citation type="journal article" date="2021" name="Proc. Natl. Acad. Sci. U.S.A.">
        <title>Global biogeography of chemosynthetic symbionts reveals both localized and globally distributed symbiont groups. .</title>
        <authorList>
            <person name="Osvatic J.T."/>
            <person name="Wilkins L.G.E."/>
            <person name="Leibrecht L."/>
            <person name="Leray M."/>
            <person name="Zauner S."/>
            <person name="Polzin J."/>
            <person name="Camacho Y."/>
            <person name="Gros O."/>
            <person name="van Gils J.A."/>
            <person name="Eisen J.A."/>
            <person name="Petersen J.M."/>
            <person name="Yuen B."/>
        </authorList>
    </citation>
    <scope>NUCLEOTIDE SEQUENCE</scope>
    <source>
        <strain evidence="2">MAGclacostrist064TRANS</strain>
    </source>
</reference>
<dbReference type="CDD" id="cd02440">
    <property type="entry name" value="AdoMet_MTases"/>
    <property type="match status" value="1"/>
</dbReference>
<dbReference type="EMBL" id="JAEPCM010000136">
    <property type="protein sequence ID" value="MCG7945652.1"/>
    <property type="molecule type" value="Genomic_DNA"/>
</dbReference>
<comment type="caution">
    <text evidence="2">The sequence shown here is derived from an EMBL/GenBank/DDBJ whole genome shotgun (WGS) entry which is preliminary data.</text>
</comment>
<dbReference type="GO" id="GO:0005829">
    <property type="term" value="C:cytosol"/>
    <property type="evidence" value="ECO:0007669"/>
    <property type="project" value="TreeGrafter"/>
</dbReference>
<evidence type="ECO:0008006" key="4">
    <source>
        <dbReference type="Google" id="ProtNLM"/>
    </source>
</evidence>
<dbReference type="InterPro" id="IPR029063">
    <property type="entry name" value="SAM-dependent_MTases_sf"/>
</dbReference>